<dbReference type="EC" id="2.8.1.7" evidence="4"/>
<comment type="cofactor">
    <cofactor evidence="1 11">
        <name>pyridoxal 5'-phosphate</name>
        <dbReference type="ChEBI" id="CHEBI:597326"/>
    </cofactor>
</comment>
<dbReference type="Gene3D" id="3.40.640.10">
    <property type="entry name" value="Type I PLP-dependent aspartate aminotransferase-like (Major domain)"/>
    <property type="match status" value="1"/>
</dbReference>
<evidence type="ECO:0000256" key="11">
    <source>
        <dbReference type="RuleBase" id="RU004504"/>
    </source>
</evidence>
<evidence type="ECO:0000256" key="4">
    <source>
        <dbReference type="ARBA" id="ARBA00012239"/>
    </source>
</evidence>
<keyword evidence="6" id="KW-0479">Metal-binding</keyword>
<dbReference type="PANTHER" id="PTHR11601">
    <property type="entry name" value="CYSTEINE DESULFURYLASE FAMILY MEMBER"/>
    <property type="match status" value="1"/>
</dbReference>
<gene>
    <name evidence="13" type="ORF">DHM44_04000</name>
</gene>
<dbReference type="FunFam" id="3.40.640.10:FF:000084">
    <property type="entry name" value="IscS-like cysteine desulfurase"/>
    <property type="match status" value="1"/>
</dbReference>
<protein>
    <recommendedName>
        <fullName evidence="4">cysteine desulfurase</fullName>
        <ecNumber evidence="4">2.8.1.7</ecNumber>
    </recommendedName>
</protein>
<name>A0A3D5QAX2_FLESI</name>
<evidence type="ECO:0000256" key="1">
    <source>
        <dbReference type="ARBA" id="ARBA00001933"/>
    </source>
</evidence>
<dbReference type="InterPro" id="IPR015421">
    <property type="entry name" value="PyrdxlP-dep_Trfase_major"/>
</dbReference>
<organism evidence="13 14">
    <name type="scientific">Flexistipes sinusarabici</name>
    <dbReference type="NCBI Taxonomy" id="2352"/>
    <lineage>
        <taxon>Bacteria</taxon>
        <taxon>Pseudomonadati</taxon>
        <taxon>Deferribacterota</taxon>
        <taxon>Deferribacteres</taxon>
        <taxon>Deferribacterales</taxon>
        <taxon>Flexistipitaceae</taxon>
        <taxon>Flexistipes</taxon>
    </lineage>
</organism>
<evidence type="ECO:0000313" key="13">
    <source>
        <dbReference type="EMBL" id="HCW92824.1"/>
    </source>
</evidence>
<evidence type="ECO:0000256" key="8">
    <source>
        <dbReference type="ARBA" id="ARBA00023004"/>
    </source>
</evidence>
<proteinExistence type="inferred from homology"/>
<dbReference type="AlphaFoldDB" id="A0A3D5QAX2"/>
<dbReference type="GO" id="GO:0051536">
    <property type="term" value="F:iron-sulfur cluster binding"/>
    <property type="evidence" value="ECO:0007669"/>
    <property type="project" value="UniProtKB-KW"/>
</dbReference>
<evidence type="ECO:0000256" key="6">
    <source>
        <dbReference type="ARBA" id="ARBA00022723"/>
    </source>
</evidence>
<evidence type="ECO:0000259" key="12">
    <source>
        <dbReference type="Pfam" id="PF00266"/>
    </source>
</evidence>
<dbReference type="PROSITE" id="PS00595">
    <property type="entry name" value="AA_TRANSFER_CLASS_5"/>
    <property type="match status" value="1"/>
</dbReference>
<dbReference type="InterPro" id="IPR015422">
    <property type="entry name" value="PyrdxlP-dep_Trfase_small"/>
</dbReference>
<evidence type="ECO:0000256" key="9">
    <source>
        <dbReference type="ARBA" id="ARBA00023014"/>
    </source>
</evidence>
<dbReference type="SUPFAM" id="SSF53383">
    <property type="entry name" value="PLP-dependent transferases"/>
    <property type="match status" value="1"/>
</dbReference>
<evidence type="ECO:0000313" key="14">
    <source>
        <dbReference type="Proteomes" id="UP000262325"/>
    </source>
</evidence>
<dbReference type="Gene3D" id="3.90.1150.10">
    <property type="entry name" value="Aspartate Aminotransferase, domain 1"/>
    <property type="match status" value="1"/>
</dbReference>
<dbReference type="GO" id="GO:0046872">
    <property type="term" value="F:metal ion binding"/>
    <property type="evidence" value="ECO:0007669"/>
    <property type="project" value="UniProtKB-KW"/>
</dbReference>
<comment type="catalytic activity">
    <reaction evidence="10">
        <text>(sulfur carrier)-H + L-cysteine = (sulfur carrier)-SH + L-alanine</text>
        <dbReference type="Rhea" id="RHEA:43892"/>
        <dbReference type="Rhea" id="RHEA-COMP:14737"/>
        <dbReference type="Rhea" id="RHEA-COMP:14739"/>
        <dbReference type="ChEBI" id="CHEBI:29917"/>
        <dbReference type="ChEBI" id="CHEBI:35235"/>
        <dbReference type="ChEBI" id="CHEBI:57972"/>
        <dbReference type="ChEBI" id="CHEBI:64428"/>
        <dbReference type="EC" id="2.8.1.7"/>
    </reaction>
</comment>
<keyword evidence="7" id="KW-0663">Pyridoxal phosphate</keyword>
<comment type="function">
    <text evidence="2">Catalyzes the removal of elemental sulfur atoms from cysteine to produce alanine. Seems to participate in the biosynthesis of the nitrogenase metalloclusters by providing the inorganic sulfur required for the Fe-S core formation.</text>
</comment>
<dbReference type="Pfam" id="PF00266">
    <property type="entry name" value="Aminotran_5"/>
    <property type="match status" value="1"/>
</dbReference>
<comment type="similarity">
    <text evidence="3">Belongs to the class-V pyridoxal-phosphate-dependent aminotransferase family. NifS/IscS subfamily.</text>
</comment>
<feature type="domain" description="Aminotransferase class V" evidence="12">
    <location>
        <begin position="3"/>
        <end position="364"/>
    </location>
</feature>
<dbReference type="InterPro" id="IPR020578">
    <property type="entry name" value="Aminotrans_V_PyrdxlP_BS"/>
</dbReference>
<keyword evidence="9" id="KW-0411">Iron-sulfur</keyword>
<dbReference type="GO" id="GO:0031071">
    <property type="term" value="F:cysteine desulfurase activity"/>
    <property type="evidence" value="ECO:0007669"/>
    <property type="project" value="UniProtKB-EC"/>
</dbReference>
<keyword evidence="5" id="KW-0808">Transferase</keyword>
<evidence type="ECO:0000256" key="2">
    <source>
        <dbReference type="ARBA" id="ARBA00003120"/>
    </source>
</evidence>
<evidence type="ECO:0000256" key="7">
    <source>
        <dbReference type="ARBA" id="ARBA00022898"/>
    </source>
</evidence>
<accession>A0A3D5QAX2</accession>
<dbReference type="PIRSF" id="PIRSF005572">
    <property type="entry name" value="NifS"/>
    <property type="match status" value="1"/>
</dbReference>
<dbReference type="Proteomes" id="UP000262325">
    <property type="component" value="Unassembled WGS sequence"/>
</dbReference>
<evidence type="ECO:0000256" key="3">
    <source>
        <dbReference type="ARBA" id="ARBA00006490"/>
    </source>
</evidence>
<dbReference type="InterPro" id="IPR016454">
    <property type="entry name" value="Cysteine_dSase"/>
</dbReference>
<comment type="caution">
    <text evidence="13">The sequence shown here is derived from an EMBL/GenBank/DDBJ whole genome shotgun (WGS) entry which is preliminary data.</text>
</comment>
<dbReference type="EMBL" id="DPPF01000083">
    <property type="protein sequence ID" value="HCW92824.1"/>
    <property type="molecule type" value="Genomic_DNA"/>
</dbReference>
<reference evidence="13 14" key="1">
    <citation type="journal article" date="2018" name="Nat. Biotechnol.">
        <title>A standardized bacterial taxonomy based on genome phylogeny substantially revises the tree of life.</title>
        <authorList>
            <person name="Parks D.H."/>
            <person name="Chuvochina M."/>
            <person name="Waite D.W."/>
            <person name="Rinke C."/>
            <person name="Skarshewski A."/>
            <person name="Chaumeil P.A."/>
            <person name="Hugenholtz P."/>
        </authorList>
    </citation>
    <scope>NUCLEOTIDE SEQUENCE [LARGE SCALE GENOMIC DNA]</scope>
    <source>
        <strain evidence="13">UBA8672</strain>
    </source>
</reference>
<evidence type="ECO:0000256" key="5">
    <source>
        <dbReference type="ARBA" id="ARBA00022679"/>
    </source>
</evidence>
<sequence length="386" mass="43052">MSIYLDNSATSPVDDRVFEVMLPYLKEKYANPSSIHNDGRQIRDELEKARGTVASLLGADTSEIIFTGSGSESDNMAIKGLAYGMKNKGRHLITSNIEHKAVLETFKYLEKEGFDVTYLKVNNDGIVDIEDFKKSIREDTILVSIMLANNEIGTIQPVEEMAEICRDNDVYMHTDAVQALGKMPVDVTDLGVHMLTFSGHKIYAPKGIGVLYVDESLKDFIVPLVHGGHHEYGLRAGTENVPYIIGIAKACEIIKDQLQEDSEKIGYLRDLFEKRVLEEIPDTYVNGARDKRICSISNITFKYIEGEALMVYASEIDCSTGSACTSDSVDASHVLYAINADPVDMHGALRFSFGRFNNEEEVNRAVDILKENVKKLRQMSPLMSNE</sequence>
<dbReference type="InterPro" id="IPR015424">
    <property type="entry name" value="PyrdxlP-dep_Trfase"/>
</dbReference>
<evidence type="ECO:0000256" key="10">
    <source>
        <dbReference type="ARBA" id="ARBA00050776"/>
    </source>
</evidence>
<dbReference type="PANTHER" id="PTHR11601:SF34">
    <property type="entry name" value="CYSTEINE DESULFURASE"/>
    <property type="match status" value="1"/>
</dbReference>
<dbReference type="InterPro" id="IPR000192">
    <property type="entry name" value="Aminotrans_V_dom"/>
</dbReference>
<keyword evidence="8" id="KW-0408">Iron</keyword>